<name>A0A840LAX5_9BURK</name>
<dbReference type="InterPro" id="IPR016032">
    <property type="entry name" value="Sig_transdc_resp-reg_C-effctor"/>
</dbReference>
<dbReference type="Proteomes" id="UP000562027">
    <property type="component" value="Unassembled WGS sequence"/>
</dbReference>
<dbReference type="Pfam" id="PF00196">
    <property type="entry name" value="GerE"/>
    <property type="match status" value="1"/>
</dbReference>
<proteinExistence type="predicted"/>
<dbReference type="InterPro" id="IPR058245">
    <property type="entry name" value="NreC/VraR/RcsB-like_REC"/>
</dbReference>
<dbReference type="InterPro" id="IPR001789">
    <property type="entry name" value="Sig_transdc_resp-reg_receiver"/>
</dbReference>
<dbReference type="CDD" id="cd06170">
    <property type="entry name" value="LuxR_C_like"/>
    <property type="match status" value="1"/>
</dbReference>
<organism evidence="6 7">
    <name type="scientific">Roseateles oligotrophus</name>
    <dbReference type="NCBI Taxonomy" id="1769250"/>
    <lineage>
        <taxon>Bacteria</taxon>
        <taxon>Pseudomonadati</taxon>
        <taxon>Pseudomonadota</taxon>
        <taxon>Betaproteobacteria</taxon>
        <taxon>Burkholderiales</taxon>
        <taxon>Sphaerotilaceae</taxon>
        <taxon>Roseateles</taxon>
    </lineage>
</organism>
<dbReference type="EMBL" id="JACHLP010000002">
    <property type="protein sequence ID" value="MBB4842507.1"/>
    <property type="molecule type" value="Genomic_DNA"/>
</dbReference>
<reference evidence="6 7" key="1">
    <citation type="submission" date="2020-08" db="EMBL/GenBank/DDBJ databases">
        <title>Functional genomics of gut bacteria from endangered species of beetles.</title>
        <authorList>
            <person name="Carlos-Shanley C."/>
        </authorList>
    </citation>
    <scope>NUCLEOTIDE SEQUENCE [LARGE SCALE GENOMIC DNA]</scope>
    <source>
        <strain evidence="6 7">S00239</strain>
    </source>
</reference>
<comment type="caution">
    <text evidence="6">The sequence shown here is derived from an EMBL/GenBank/DDBJ whole genome shotgun (WGS) entry which is preliminary data.</text>
</comment>
<dbReference type="Gene3D" id="3.40.50.2300">
    <property type="match status" value="1"/>
</dbReference>
<keyword evidence="1 3" id="KW-0597">Phosphoprotein</keyword>
<dbReference type="InterPro" id="IPR051015">
    <property type="entry name" value="EvgA-like"/>
</dbReference>
<dbReference type="SUPFAM" id="SSF52172">
    <property type="entry name" value="CheY-like"/>
    <property type="match status" value="1"/>
</dbReference>
<dbReference type="PROSITE" id="PS50043">
    <property type="entry name" value="HTH_LUXR_2"/>
    <property type="match status" value="1"/>
</dbReference>
<dbReference type="GO" id="GO:0003677">
    <property type="term" value="F:DNA binding"/>
    <property type="evidence" value="ECO:0007669"/>
    <property type="project" value="UniProtKB-KW"/>
</dbReference>
<dbReference type="CDD" id="cd17535">
    <property type="entry name" value="REC_NarL-like"/>
    <property type="match status" value="1"/>
</dbReference>
<dbReference type="PANTHER" id="PTHR45566:SF1">
    <property type="entry name" value="HTH-TYPE TRANSCRIPTIONAL REGULATOR YHJB-RELATED"/>
    <property type="match status" value="1"/>
</dbReference>
<dbReference type="Gene3D" id="1.10.10.10">
    <property type="entry name" value="Winged helix-like DNA-binding domain superfamily/Winged helix DNA-binding domain"/>
    <property type="match status" value="1"/>
</dbReference>
<gene>
    <name evidence="6" type="ORF">HNP55_001022</name>
</gene>
<evidence type="ECO:0000256" key="2">
    <source>
        <dbReference type="ARBA" id="ARBA00023125"/>
    </source>
</evidence>
<evidence type="ECO:0000313" key="6">
    <source>
        <dbReference type="EMBL" id="MBB4842507.1"/>
    </source>
</evidence>
<evidence type="ECO:0000256" key="1">
    <source>
        <dbReference type="ARBA" id="ARBA00022553"/>
    </source>
</evidence>
<dbReference type="PROSITE" id="PS50110">
    <property type="entry name" value="RESPONSE_REGULATORY"/>
    <property type="match status" value="1"/>
</dbReference>
<feature type="domain" description="Response regulatory" evidence="5">
    <location>
        <begin position="4"/>
        <end position="121"/>
    </location>
</feature>
<dbReference type="InterPro" id="IPR036388">
    <property type="entry name" value="WH-like_DNA-bd_sf"/>
</dbReference>
<keyword evidence="7" id="KW-1185">Reference proteome</keyword>
<dbReference type="InterPro" id="IPR011006">
    <property type="entry name" value="CheY-like_superfamily"/>
</dbReference>
<dbReference type="RefSeq" id="WP_184296882.1">
    <property type="nucleotide sequence ID" value="NZ_JACHLP010000002.1"/>
</dbReference>
<dbReference type="Pfam" id="PF00072">
    <property type="entry name" value="Response_reg"/>
    <property type="match status" value="1"/>
</dbReference>
<feature type="domain" description="HTH luxR-type" evidence="4">
    <location>
        <begin position="145"/>
        <end position="211"/>
    </location>
</feature>
<sequence>MLKNVLIVEDQQLVRAGMKAMLHLTVPHCRIVEAGSYAETLARLAETAFEVVFLDIDLKSEQSGLDLLARIRELGLPLRVIMLSALDDRDTILGCIAAGASGFIPKGSGDETVFERALSTVFSDGVFLPASVFGQGRCPPAPAPLSASDIGVSPRLCEALYYLCQGLPNKVIAKHMGISEGTIRKNYVSELLRFFKVARRTELIIEVARRGIRVPPPPRIP</sequence>
<dbReference type="PANTHER" id="PTHR45566">
    <property type="entry name" value="HTH-TYPE TRANSCRIPTIONAL REGULATOR YHJB-RELATED"/>
    <property type="match status" value="1"/>
</dbReference>
<evidence type="ECO:0000259" key="4">
    <source>
        <dbReference type="PROSITE" id="PS50043"/>
    </source>
</evidence>
<accession>A0A840LAX5</accession>
<dbReference type="GO" id="GO:0006355">
    <property type="term" value="P:regulation of DNA-templated transcription"/>
    <property type="evidence" value="ECO:0007669"/>
    <property type="project" value="InterPro"/>
</dbReference>
<feature type="modified residue" description="4-aspartylphosphate" evidence="3">
    <location>
        <position position="55"/>
    </location>
</feature>
<dbReference type="AlphaFoldDB" id="A0A840LAX5"/>
<dbReference type="InterPro" id="IPR000792">
    <property type="entry name" value="Tscrpt_reg_LuxR_C"/>
</dbReference>
<protein>
    <submittedName>
        <fullName evidence="6">DNA-binding NarL/FixJ family response regulator</fullName>
    </submittedName>
</protein>
<evidence type="ECO:0000259" key="5">
    <source>
        <dbReference type="PROSITE" id="PS50110"/>
    </source>
</evidence>
<evidence type="ECO:0000313" key="7">
    <source>
        <dbReference type="Proteomes" id="UP000562027"/>
    </source>
</evidence>
<dbReference type="SMART" id="SM00448">
    <property type="entry name" value="REC"/>
    <property type="match status" value="1"/>
</dbReference>
<dbReference type="GO" id="GO:0000160">
    <property type="term" value="P:phosphorelay signal transduction system"/>
    <property type="evidence" value="ECO:0007669"/>
    <property type="project" value="InterPro"/>
</dbReference>
<evidence type="ECO:0000256" key="3">
    <source>
        <dbReference type="PROSITE-ProRule" id="PRU00169"/>
    </source>
</evidence>
<dbReference type="SUPFAM" id="SSF46894">
    <property type="entry name" value="C-terminal effector domain of the bipartite response regulators"/>
    <property type="match status" value="1"/>
</dbReference>
<dbReference type="SMART" id="SM00421">
    <property type="entry name" value="HTH_LUXR"/>
    <property type="match status" value="1"/>
</dbReference>
<keyword evidence="2 6" id="KW-0238">DNA-binding</keyword>